<gene>
    <name evidence="3" type="primary">phnM</name>
    <name evidence="2" type="ORF">J8657_14345</name>
    <name evidence="3" type="ORF">LF923_0007425</name>
</gene>
<reference evidence="3" key="2">
    <citation type="submission" date="2024-07" db="EMBL/GenBank/DDBJ databases">
        <authorList>
            <person name="Pedron J."/>
        </authorList>
    </citation>
    <scope>NUCLEOTIDE SEQUENCE</scope>
    <source>
        <strain evidence="3">A642-S2-A17</strain>
    </source>
</reference>
<dbReference type="RefSeq" id="WP_210175299.1">
    <property type="nucleotide sequence ID" value="NZ_CP162411.1"/>
</dbReference>
<dbReference type="Gene3D" id="3.20.20.140">
    <property type="entry name" value="Metal-dependent hydrolases"/>
    <property type="match status" value="2"/>
</dbReference>
<name>A0AB39IFP5_9GAMM</name>
<dbReference type="PANTHER" id="PTHR43135">
    <property type="entry name" value="ALPHA-D-RIBOSE 1-METHYLPHOSPHONATE 5-TRIPHOSPHATE DIPHOSPHATASE"/>
    <property type="match status" value="1"/>
</dbReference>
<dbReference type="EMBL" id="CP162411">
    <property type="protein sequence ID" value="XDL16062.1"/>
    <property type="molecule type" value="Genomic_DNA"/>
</dbReference>
<evidence type="ECO:0000259" key="1">
    <source>
        <dbReference type="Pfam" id="PF07969"/>
    </source>
</evidence>
<dbReference type="AlphaFoldDB" id="A0AB39IFP5"/>
<evidence type="ECO:0000313" key="2">
    <source>
        <dbReference type="EMBL" id="MBP2858782.1"/>
    </source>
</evidence>
<dbReference type="Pfam" id="PF07969">
    <property type="entry name" value="Amidohydro_3"/>
    <property type="match status" value="1"/>
</dbReference>
<dbReference type="NCBIfam" id="NF011987">
    <property type="entry name" value="PRK15446.2-3"/>
    <property type="match status" value="1"/>
</dbReference>
<sequence length="395" mass="43366">MSATTQITNTIHITNTTQIINNVQLVLANEVVSGSLAWRNGIIEDFSSTPSQLPQALDGEGGWLLPGLVELHTDNLDKFFMPRPKVDWPAHSAMSSHDALIVSSGITTVLDAVAIGDVRDGGHRLDNLRRMIDAVVHSQQQGVNRAQHLLHLRCELPHDTTLPLFEALMDIPEVALVSLMDHSPGQRQFATPEKYREYYQGKYRLNNAEMDAFETEQRMLSKRWSTPNRLAIAAHCRKRGIALASHDDATEAHVHESLALGSVIAEFPTTEIAAQASHTLGMKVLMGAPNIVRGGSHSGNVAASHLAEQGLLDILSSDYYPASLLDAAFRLADDERNSFTLPQTVAMVSDNPAQAVGLVDRGRIAEGRRADLVLAHHTHGQIRIRHVWAQGRQVF</sequence>
<organism evidence="3">
    <name type="scientific">Dickeya oryzae</name>
    <dbReference type="NCBI Taxonomy" id="1240404"/>
    <lineage>
        <taxon>Bacteria</taxon>
        <taxon>Pseudomonadati</taxon>
        <taxon>Pseudomonadota</taxon>
        <taxon>Gammaproteobacteria</taxon>
        <taxon>Enterobacterales</taxon>
        <taxon>Pectobacteriaceae</taxon>
        <taxon>Dickeya</taxon>
    </lineage>
</organism>
<dbReference type="InterPro" id="IPR013108">
    <property type="entry name" value="Amidohydro_3"/>
</dbReference>
<feature type="domain" description="Amidohydrolase 3" evidence="1">
    <location>
        <begin position="301"/>
        <end position="395"/>
    </location>
</feature>
<dbReference type="NCBIfam" id="TIGR02318">
    <property type="entry name" value="phosphono_phnM"/>
    <property type="match status" value="1"/>
</dbReference>
<dbReference type="Gene3D" id="2.30.40.10">
    <property type="entry name" value="Urease, subunit C, domain 1"/>
    <property type="match status" value="1"/>
</dbReference>
<dbReference type="EC" id="3.6.1.63" evidence="3"/>
<dbReference type="SUPFAM" id="SSF51556">
    <property type="entry name" value="Metallo-dependent hydrolases"/>
    <property type="match status" value="1"/>
</dbReference>
<dbReference type="InterPro" id="IPR011059">
    <property type="entry name" value="Metal-dep_hydrolase_composite"/>
</dbReference>
<dbReference type="InterPro" id="IPR012696">
    <property type="entry name" value="PhnM"/>
</dbReference>
<dbReference type="Proteomes" id="UP000810130">
    <property type="component" value="Unassembled WGS sequence"/>
</dbReference>
<dbReference type="NCBIfam" id="NF011981">
    <property type="entry name" value="PRK15446.1-2"/>
    <property type="match status" value="1"/>
</dbReference>
<dbReference type="GO" id="GO:0019700">
    <property type="term" value="P:organic phosphonate catabolic process"/>
    <property type="evidence" value="ECO:0007669"/>
    <property type="project" value="InterPro"/>
</dbReference>
<keyword evidence="4" id="KW-1185">Reference proteome</keyword>
<proteinExistence type="predicted"/>
<dbReference type="CDD" id="cd01306">
    <property type="entry name" value="PhnM"/>
    <property type="match status" value="1"/>
</dbReference>
<dbReference type="InterPro" id="IPR032466">
    <property type="entry name" value="Metal_Hydrolase"/>
</dbReference>
<keyword evidence="3" id="KW-0378">Hydrolase</keyword>
<dbReference type="PANTHER" id="PTHR43135:SF3">
    <property type="entry name" value="ALPHA-D-RIBOSE 1-METHYLPHOSPHONATE 5-TRIPHOSPHATE DIPHOSPHATASE"/>
    <property type="match status" value="1"/>
</dbReference>
<evidence type="ECO:0000313" key="3">
    <source>
        <dbReference type="EMBL" id="XDL16062.1"/>
    </source>
</evidence>
<reference evidence="2 4" key="1">
    <citation type="submission" date="2021-04" db="EMBL/GenBank/DDBJ databases">
        <title>Genomic and host-range diversity within the Dickeya zeae complex, identification of D. zeae and D. oryzae members, proposal of two novel subspecies D. zeae subsp. zeae subsp. nov. and D. zeae subsp. dombae subsp. nov.</title>
        <authorList>
            <person name="Van Gijsegem F."/>
            <person name="Hugouvieux-Cotte-Pattat N."/>
        </authorList>
    </citation>
    <scope>NUCLEOTIDE SEQUENCE [LARGE SCALE GENOMIC DNA]</scope>
    <source>
        <strain evidence="2 4">FVG03</strain>
    </source>
</reference>
<dbReference type="NCBIfam" id="NF011984">
    <property type="entry name" value="PRK15446.1-5"/>
    <property type="match status" value="1"/>
</dbReference>
<accession>A0AB39IFP5</accession>
<dbReference type="SUPFAM" id="SSF51338">
    <property type="entry name" value="Composite domain of metallo-dependent hydrolases"/>
    <property type="match status" value="1"/>
</dbReference>
<protein>
    <submittedName>
        <fullName evidence="3">Alpha-D-ribose 1-methylphosphonate 5-triphosphate diphosphatase</fullName>
        <ecNumber evidence="3">3.6.1.63</ecNumber>
    </submittedName>
</protein>
<dbReference type="InterPro" id="IPR051781">
    <property type="entry name" value="Metallo-dep_Hydrolase"/>
</dbReference>
<dbReference type="EMBL" id="JAGJWX010000021">
    <property type="protein sequence ID" value="MBP2858782.1"/>
    <property type="molecule type" value="Genomic_DNA"/>
</dbReference>
<dbReference type="GO" id="GO:0016810">
    <property type="term" value="F:hydrolase activity, acting on carbon-nitrogen (but not peptide) bonds"/>
    <property type="evidence" value="ECO:0007669"/>
    <property type="project" value="InterPro"/>
</dbReference>
<evidence type="ECO:0000313" key="4">
    <source>
        <dbReference type="Proteomes" id="UP000810130"/>
    </source>
</evidence>
<dbReference type="NCBIfam" id="NF011990">
    <property type="entry name" value="PRK15446.2-6"/>
    <property type="match status" value="1"/>
</dbReference>
<dbReference type="PIRSF" id="PIRSF038971">
    <property type="entry name" value="PhnM"/>
    <property type="match status" value="1"/>
</dbReference>